<dbReference type="AlphaFoldDB" id="A0A4U5TS67"/>
<gene>
    <name evidence="1" type="ORF">FCN74_00090</name>
</gene>
<dbReference type="RefSeq" id="WP_138930566.1">
    <property type="nucleotide sequence ID" value="NZ_SWMU01000001.1"/>
</dbReference>
<dbReference type="Gene3D" id="1.25.40.10">
    <property type="entry name" value="Tetratricopeptide repeat domain"/>
    <property type="match status" value="1"/>
</dbReference>
<dbReference type="SUPFAM" id="SSF48452">
    <property type="entry name" value="TPR-like"/>
    <property type="match status" value="1"/>
</dbReference>
<dbReference type="InterPro" id="IPR029055">
    <property type="entry name" value="Ntn_hydrolases_N"/>
</dbReference>
<proteinExistence type="predicted"/>
<dbReference type="Gene3D" id="3.60.20.10">
    <property type="entry name" value="Glutamine Phosphoribosylpyrophosphate, subunit 1, domain 1"/>
    <property type="match status" value="1"/>
</dbReference>
<dbReference type="PANTHER" id="PTHR39328">
    <property type="entry name" value="BLL2871 PROTEIN"/>
    <property type="match status" value="1"/>
</dbReference>
<dbReference type="EMBL" id="SWMU01000001">
    <property type="protein sequence ID" value="TKS56862.1"/>
    <property type="molecule type" value="Genomic_DNA"/>
</dbReference>
<dbReference type="PANTHER" id="PTHR39328:SF1">
    <property type="entry name" value="BLL2871 PROTEIN"/>
    <property type="match status" value="1"/>
</dbReference>
<dbReference type="Pfam" id="PF06267">
    <property type="entry name" value="DUF1028"/>
    <property type="match status" value="1"/>
</dbReference>
<protein>
    <submittedName>
        <fullName evidence="1">DUF1028 domain-containing protein</fullName>
    </submittedName>
</protein>
<comment type="caution">
    <text evidence="1">The sequence shown here is derived from an EMBL/GenBank/DDBJ whole genome shotgun (WGS) entry which is preliminary data.</text>
</comment>
<dbReference type="Proteomes" id="UP000306552">
    <property type="component" value="Unassembled WGS sequence"/>
</dbReference>
<organism evidence="1 2">
    <name type="scientific">Mesohalobacter halotolerans</name>
    <dbReference type="NCBI Taxonomy" id="1883405"/>
    <lineage>
        <taxon>Bacteria</taxon>
        <taxon>Pseudomonadati</taxon>
        <taxon>Bacteroidota</taxon>
        <taxon>Flavobacteriia</taxon>
        <taxon>Flavobacteriales</taxon>
        <taxon>Flavobacteriaceae</taxon>
        <taxon>Mesohalobacter</taxon>
    </lineage>
</organism>
<reference evidence="1 2" key="1">
    <citation type="submission" date="2019-04" db="EMBL/GenBank/DDBJ databases">
        <title>Psychroflexus halotolerans sp. nov., isolated from a marine solar saltern.</title>
        <authorList>
            <person name="Feng X."/>
        </authorList>
    </citation>
    <scope>NUCLEOTIDE SEQUENCE [LARGE SCALE GENOMIC DNA]</scope>
    <source>
        <strain evidence="1 2">WDS2C27</strain>
    </source>
</reference>
<keyword evidence="2" id="KW-1185">Reference proteome</keyword>
<sequence>MKTLITLSICFMIHFLHAQKQVYKDQFAHTFSIVAKDEKTGEMGVAVQSHWFSVGTVVTWAKSGVGAVATQSFVNPSYGPNGLQLMEEGLSADKALERLIRMDQGEAFRQVAFIDKNGNTAAHTGSMCVDYANHISHKNFSVQANMMLNDNVVPAMQYAFMKYDDLPLAERLVEVLKAAQKAGGDIRGKQSAALVVVGPEKAEHPWEDKLVDLRVDDHKTPIKELERLLKVKRGYDWMNKGDLAIEDNDIEAALDAYSKAEELLKGNIEVTYWKAVSLWNADEKEQAIPILKKIFKQDKNWKTLTYRLIDSEIISASAEELDKYFDN</sequence>
<accession>A0A4U5TS67</accession>
<dbReference type="OrthoDB" id="9790012at2"/>
<evidence type="ECO:0000313" key="1">
    <source>
        <dbReference type="EMBL" id="TKS56862.1"/>
    </source>
</evidence>
<name>A0A4U5TS67_9FLAO</name>
<dbReference type="InterPro" id="IPR010430">
    <property type="entry name" value="DUF1028"/>
</dbReference>
<dbReference type="SUPFAM" id="SSF56235">
    <property type="entry name" value="N-terminal nucleophile aminohydrolases (Ntn hydrolases)"/>
    <property type="match status" value="1"/>
</dbReference>
<evidence type="ECO:0000313" key="2">
    <source>
        <dbReference type="Proteomes" id="UP000306552"/>
    </source>
</evidence>
<dbReference type="InterPro" id="IPR011990">
    <property type="entry name" value="TPR-like_helical_dom_sf"/>
</dbReference>